<dbReference type="EMBL" id="MNZM01000038">
    <property type="protein sequence ID" value="OIP85087.1"/>
    <property type="molecule type" value="Genomic_DNA"/>
</dbReference>
<proteinExistence type="predicted"/>
<evidence type="ECO:0000313" key="2">
    <source>
        <dbReference type="EMBL" id="OIP85087.1"/>
    </source>
</evidence>
<accession>A0A1J5HW70</accession>
<reference evidence="2 3" key="1">
    <citation type="journal article" date="2016" name="Environ. Microbiol.">
        <title>Genomic resolution of a cold subsurface aquifer community provides metabolic insights for novel microbes adapted to high CO concentrations.</title>
        <authorList>
            <person name="Probst A.J."/>
            <person name="Castelle C.J."/>
            <person name="Singh A."/>
            <person name="Brown C.T."/>
            <person name="Anantharaman K."/>
            <person name="Sharon I."/>
            <person name="Hug L.A."/>
            <person name="Burstein D."/>
            <person name="Emerson J.B."/>
            <person name="Thomas B.C."/>
            <person name="Banfield J.F."/>
        </authorList>
    </citation>
    <scope>NUCLEOTIDE SEQUENCE [LARGE SCALE GENOMIC DNA]</scope>
    <source>
        <strain evidence="2">CG2_30_33_16</strain>
    </source>
</reference>
<organism evidence="2 3">
    <name type="scientific">Candidatus Roizmanbacteria bacterium CG2_30_33_16</name>
    <dbReference type="NCBI Taxonomy" id="1805340"/>
    <lineage>
        <taxon>Bacteria</taxon>
        <taxon>Candidatus Roizmaniibacteriota</taxon>
    </lineage>
</organism>
<dbReference type="SUPFAM" id="SSF89447">
    <property type="entry name" value="AbrB/MazE/MraZ-like"/>
    <property type="match status" value="1"/>
</dbReference>
<dbReference type="InterPro" id="IPR037914">
    <property type="entry name" value="SpoVT-AbrB_sf"/>
</dbReference>
<dbReference type="AlphaFoldDB" id="A0A1J5HW70"/>
<evidence type="ECO:0000313" key="3">
    <source>
        <dbReference type="Proteomes" id="UP000183758"/>
    </source>
</evidence>
<evidence type="ECO:0000259" key="1">
    <source>
        <dbReference type="SMART" id="SM00966"/>
    </source>
</evidence>
<gene>
    <name evidence="2" type="ORF">AUK04_01620</name>
</gene>
<protein>
    <recommendedName>
        <fullName evidence="1">SpoVT-AbrB domain-containing protein</fullName>
    </recommendedName>
</protein>
<dbReference type="SMART" id="SM00966">
    <property type="entry name" value="SpoVT_AbrB"/>
    <property type="match status" value="1"/>
</dbReference>
<dbReference type="Gene3D" id="2.10.260.10">
    <property type="match status" value="1"/>
</dbReference>
<comment type="caution">
    <text evidence="2">The sequence shown here is derived from an EMBL/GenBank/DDBJ whole genome shotgun (WGS) entry which is preliminary data.</text>
</comment>
<name>A0A1J5HW70_9BACT</name>
<dbReference type="InterPro" id="IPR007159">
    <property type="entry name" value="SpoVT-AbrB_dom"/>
</dbReference>
<dbReference type="NCBIfam" id="TIGR01439">
    <property type="entry name" value="lp_hng_hel_AbrB"/>
    <property type="match status" value="1"/>
</dbReference>
<dbReference type="Proteomes" id="UP000183758">
    <property type="component" value="Unassembled WGS sequence"/>
</dbReference>
<sequence>MSRLQIQTQAEWLRVLGKGMLTIPKTWRMEFGIQEGEMVQAEKTKDGIFIRPLKKTAPYRIYSKKELLQFVSDDKL</sequence>
<feature type="domain" description="SpoVT-AbrB" evidence="1">
    <location>
        <begin position="13"/>
        <end position="58"/>
    </location>
</feature>
<dbReference type="GO" id="GO:0003677">
    <property type="term" value="F:DNA binding"/>
    <property type="evidence" value="ECO:0007669"/>
    <property type="project" value="InterPro"/>
</dbReference>
<dbReference type="Pfam" id="PF04014">
    <property type="entry name" value="MazE_antitoxin"/>
    <property type="match status" value="1"/>
</dbReference>